<dbReference type="InterPro" id="IPR045072">
    <property type="entry name" value="MKRN-like"/>
</dbReference>
<dbReference type="Pfam" id="PF14608">
    <property type="entry name" value="zf-CCCH_2"/>
    <property type="match status" value="2"/>
</dbReference>
<dbReference type="GO" id="GO:0061630">
    <property type="term" value="F:ubiquitin protein ligase activity"/>
    <property type="evidence" value="ECO:0007669"/>
    <property type="project" value="UniProtKB-EC"/>
</dbReference>
<evidence type="ECO:0000313" key="13">
    <source>
        <dbReference type="EMBL" id="OXA52682.1"/>
    </source>
</evidence>
<evidence type="ECO:0000256" key="2">
    <source>
        <dbReference type="ARBA" id="ARBA00012483"/>
    </source>
</evidence>
<dbReference type="PROSITE" id="PS50103">
    <property type="entry name" value="ZF_C3H1"/>
    <property type="match status" value="2"/>
</dbReference>
<comment type="caution">
    <text evidence="13">The sequence shown here is derived from an EMBL/GenBank/DDBJ whole genome shotgun (WGS) entry which is preliminary data.</text>
</comment>
<feature type="region of interest" description="Disordered" evidence="10">
    <location>
        <begin position="1"/>
        <end position="21"/>
    </location>
</feature>
<name>A0A226E4L6_FOLCA</name>
<evidence type="ECO:0000256" key="6">
    <source>
        <dbReference type="ARBA" id="ARBA00022771"/>
    </source>
</evidence>
<feature type="domain" description="C3H1-type" evidence="12">
    <location>
        <begin position="291"/>
        <end position="320"/>
    </location>
</feature>
<evidence type="ECO:0000313" key="14">
    <source>
        <dbReference type="Proteomes" id="UP000198287"/>
    </source>
</evidence>
<dbReference type="PANTHER" id="PTHR11224">
    <property type="entry name" value="MAKORIN-RELATED"/>
    <property type="match status" value="1"/>
</dbReference>
<dbReference type="FunFam" id="3.30.40.10:FF:000117">
    <property type="entry name" value="Probable E3 ubiquitin-protein ligase makorin-1"/>
    <property type="match status" value="1"/>
</dbReference>
<evidence type="ECO:0000256" key="10">
    <source>
        <dbReference type="SAM" id="MobiDB-lite"/>
    </source>
</evidence>
<dbReference type="InterPro" id="IPR017907">
    <property type="entry name" value="Znf_RING_CS"/>
</dbReference>
<evidence type="ECO:0000256" key="5">
    <source>
        <dbReference type="ARBA" id="ARBA00022737"/>
    </source>
</evidence>
<dbReference type="EC" id="2.3.2.27" evidence="2"/>
<dbReference type="PROSITE" id="PS00518">
    <property type="entry name" value="ZF_RING_1"/>
    <property type="match status" value="1"/>
</dbReference>
<evidence type="ECO:0000256" key="9">
    <source>
        <dbReference type="PROSITE-ProRule" id="PRU00723"/>
    </source>
</evidence>
<sequence>MSADEEKVAPKVEVPKEGDGLSEMIESARKSIEFDLQLTKSPNSENELSEQDRAYENWLSDVIDNPAGSSNEVAAAATTTATKPKSFVPPANWANAPEFVPRSFANLDSQGSNERSYAEVAGACALPELPSQAEDMTAELCPYAMVGECRFGRQCVYVHGMKCDFCGMLCLHPSYPDQRKQHFSECVSKHEHDMELAFAVARSNGKTCGICMEVIMEKTPPGEQRFGILPSCIHCYCLSCIRTWRQARQFENKIIRACPECRVTSDYVCPSRYWVEKKEDKEKLIQSYLESLSKKDCRYYQNGSGECPFGNKCFYLHAGPDGRNVDVGPPRRRIRRQDANGVASDSNAVSIWEFLEQWELQWFEIEDFMDMMDSDDQSIWSDDDDDFETLGYSVLGSL</sequence>
<dbReference type="SMART" id="SM00184">
    <property type="entry name" value="RING"/>
    <property type="match status" value="1"/>
</dbReference>
<dbReference type="EMBL" id="LNIX01000006">
    <property type="protein sequence ID" value="OXA52682.1"/>
    <property type="molecule type" value="Genomic_DNA"/>
</dbReference>
<feature type="zinc finger region" description="C3H1-type" evidence="9">
    <location>
        <begin position="291"/>
        <end position="320"/>
    </location>
</feature>
<evidence type="ECO:0000256" key="8">
    <source>
        <dbReference type="ARBA" id="ARBA00022833"/>
    </source>
</evidence>
<proteinExistence type="predicted"/>
<dbReference type="GO" id="GO:0000209">
    <property type="term" value="P:protein polyubiquitination"/>
    <property type="evidence" value="ECO:0007669"/>
    <property type="project" value="InterPro"/>
</dbReference>
<evidence type="ECO:0000256" key="3">
    <source>
        <dbReference type="ARBA" id="ARBA00022679"/>
    </source>
</evidence>
<dbReference type="InterPro" id="IPR001841">
    <property type="entry name" value="Znf_RING"/>
</dbReference>
<keyword evidence="7" id="KW-0833">Ubl conjugation pathway</keyword>
<dbReference type="OMA" id="LTVEKEC"/>
<comment type="catalytic activity">
    <reaction evidence="1">
        <text>S-ubiquitinyl-[E2 ubiquitin-conjugating enzyme]-L-cysteine + [acceptor protein]-L-lysine = [E2 ubiquitin-conjugating enzyme]-L-cysteine + N(6)-ubiquitinyl-[acceptor protein]-L-lysine.</text>
        <dbReference type="EC" id="2.3.2.27"/>
    </reaction>
</comment>
<protein>
    <recommendedName>
        <fullName evidence="2">RING-type E3 ubiquitin transferase</fullName>
        <ecNumber evidence="2">2.3.2.27</ecNumber>
    </recommendedName>
</protein>
<evidence type="ECO:0000256" key="7">
    <source>
        <dbReference type="ARBA" id="ARBA00022786"/>
    </source>
</evidence>
<feature type="domain" description="C3H1-type" evidence="12">
    <location>
        <begin position="135"/>
        <end position="162"/>
    </location>
</feature>
<dbReference type="InterPro" id="IPR013083">
    <property type="entry name" value="Znf_RING/FYVE/PHD"/>
</dbReference>
<feature type="domain" description="RING-type" evidence="11">
    <location>
        <begin position="208"/>
        <end position="262"/>
    </location>
</feature>
<accession>A0A226E4L6</accession>
<dbReference type="InterPro" id="IPR000571">
    <property type="entry name" value="Znf_CCCH"/>
</dbReference>
<evidence type="ECO:0000259" key="11">
    <source>
        <dbReference type="PROSITE" id="PS50089"/>
    </source>
</evidence>
<organism evidence="13 14">
    <name type="scientific">Folsomia candida</name>
    <name type="common">Springtail</name>
    <dbReference type="NCBI Taxonomy" id="158441"/>
    <lineage>
        <taxon>Eukaryota</taxon>
        <taxon>Metazoa</taxon>
        <taxon>Ecdysozoa</taxon>
        <taxon>Arthropoda</taxon>
        <taxon>Hexapoda</taxon>
        <taxon>Collembola</taxon>
        <taxon>Entomobryomorpha</taxon>
        <taxon>Isotomoidea</taxon>
        <taxon>Isotomidae</taxon>
        <taxon>Proisotominae</taxon>
        <taxon>Folsomia</taxon>
    </lineage>
</organism>
<keyword evidence="3" id="KW-0808">Transferase</keyword>
<feature type="compositionally biased region" description="Basic and acidic residues" evidence="10">
    <location>
        <begin position="1"/>
        <end position="19"/>
    </location>
</feature>
<reference evidence="13 14" key="1">
    <citation type="submission" date="2015-12" db="EMBL/GenBank/DDBJ databases">
        <title>The genome of Folsomia candida.</title>
        <authorList>
            <person name="Faddeeva A."/>
            <person name="Derks M.F."/>
            <person name="Anvar Y."/>
            <person name="Smit S."/>
            <person name="Van Straalen N."/>
            <person name="Roelofs D."/>
        </authorList>
    </citation>
    <scope>NUCLEOTIDE SEQUENCE [LARGE SCALE GENOMIC DNA]</scope>
    <source>
        <strain evidence="13 14">VU population</strain>
        <tissue evidence="13">Whole body</tissue>
    </source>
</reference>
<dbReference type="PROSITE" id="PS50089">
    <property type="entry name" value="ZF_RING_2"/>
    <property type="match status" value="1"/>
</dbReference>
<keyword evidence="14" id="KW-1185">Reference proteome</keyword>
<gene>
    <name evidence="13" type="ORF">Fcan01_12138</name>
</gene>
<dbReference type="OrthoDB" id="411372at2759"/>
<dbReference type="Gene3D" id="3.30.40.10">
    <property type="entry name" value="Zinc/RING finger domain, C3HC4 (zinc finger)"/>
    <property type="match status" value="1"/>
</dbReference>
<keyword evidence="6 9" id="KW-0863">Zinc-finger</keyword>
<dbReference type="SUPFAM" id="SSF57850">
    <property type="entry name" value="RING/U-box"/>
    <property type="match status" value="1"/>
</dbReference>
<dbReference type="PANTHER" id="PTHR11224:SF10">
    <property type="entry name" value="IP09428P-RELATED"/>
    <property type="match status" value="1"/>
</dbReference>
<keyword evidence="8 9" id="KW-0862">Zinc</keyword>
<keyword evidence="5" id="KW-0677">Repeat</keyword>
<evidence type="ECO:0000256" key="4">
    <source>
        <dbReference type="ARBA" id="ARBA00022723"/>
    </source>
</evidence>
<feature type="zinc finger region" description="C3H1-type" evidence="9">
    <location>
        <begin position="135"/>
        <end position="162"/>
    </location>
</feature>
<dbReference type="Proteomes" id="UP000198287">
    <property type="component" value="Unassembled WGS sequence"/>
</dbReference>
<evidence type="ECO:0000259" key="12">
    <source>
        <dbReference type="PROSITE" id="PS50103"/>
    </source>
</evidence>
<dbReference type="STRING" id="158441.A0A226E4L6"/>
<keyword evidence="4 9" id="KW-0479">Metal-binding</keyword>
<evidence type="ECO:0000256" key="1">
    <source>
        <dbReference type="ARBA" id="ARBA00000900"/>
    </source>
</evidence>
<dbReference type="SMART" id="SM00356">
    <property type="entry name" value="ZnF_C3H1"/>
    <property type="match status" value="2"/>
</dbReference>
<dbReference type="GO" id="GO:0008270">
    <property type="term" value="F:zinc ion binding"/>
    <property type="evidence" value="ECO:0007669"/>
    <property type="project" value="UniProtKB-KW"/>
</dbReference>
<dbReference type="AlphaFoldDB" id="A0A226E4L6"/>